<name>A0AAD4EM07_9AGAM</name>
<accession>A0AAD4EM07</accession>
<dbReference type="GeneID" id="64668375"/>
<dbReference type="EMBL" id="JABBWK010000001">
    <property type="protein sequence ID" value="KAG1908663.1"/>
    <property type="molecule type" value="Genomic_DNA"/>
</dbReference>
<feature type="non-terminal residue" evidence="1">
    <location>
        <position position="1"/>
    </location>
</feature>
<organism evidence="1 2">
    <name type="scientific">Suillus fuscotomentosus</name>
    <dbReference type="NCBI Taxonomy" id="1912939"/>
    <lineage>
        <taxon>Eukaryota</taxon>
        <taxon>Fungi</taxon>
        <taxon>Dikarya</taxon>
        <taxon>Basidiomycota</taxon>
        <taxon>Agaricomycotina</taxon>
        <taxon>Agaricomycetes</taxon>
        <taxon>Agaricomycetidae</taxon>
        <taxon>Boletales</taxon>
        <taxon>Suillineae</taxon>
        <taxon>Suillaceae</taxon>
        <taxon>Suillus</taxon>
    </lineage>
</organism>
<sequence>LSTPEGKAKHPIMPTIAQQFQKAVQSDCPISALLTSARQPLVMSTNRVKESPLFRNLQAVKDTNSPL</sequence>
<keyword evidence="2" id="KW-1185">Reference proteome</keyword>
<evidence type="ECO:0000313" key="2">
    <source>
        <dbReference type="Proteomes" id="UP001195769"/>
    </source>
</evidence>
<gene>
    <name evidence="1" type="ORF">F5891DRAFT_937136</name>
</gene>
<protein>
    <submittedName>
        <fullName evidence="1">Uncharacterized protein</fullName>
    </submittedName>
</protein>
<dbReference type="Proteomes" id="UP001195769">
    <property type="component" value="Unassembled WGS sequence"/>
</dbReference>
<proteinExistence type="predicted"/>
<comment type="caution">
    <text evidence="1">The sequence shown here is derived from an EMBL/GenBank/DDBJ whole genome shotgun (WGS) entry which is preliminary data.</text>
</comment>
<dbReference type="AlphaFoldDB" id="A0AAD4EM07"/>
<evidence type="ECO:0000313" key="1">
    <source>
        <dbReference type="EMBL" id="KAG1908663.1"/>
    </source>
</evidence>
<reference evidence="1" key="1">
    <citation type="journal article" date="2020" name="New Phytol.">
        <title>Comparative genomics reveals dynamic genome evolution in host specialist ectomycorrhizal fungi.</title>
        <authorList>
            <person name="Lofgren L.A."/>
            <person name="Nguyen N.H."/>
            <person name="Vilgalys R."/>
            <person name="Ruytinx J."/>
            <person name="Liao H.L."/>
            <person name="Branco S."/>
            <person name="Kuo A."/>
            <person name="LaButti K."/>
            <person name="Lipzen A."/>
            <person name="Andreopoulos W."/>
            <person name="Pangilinan J."/>
            <person name="Riley R."/>
            <person name="Hundley H."/>
            <person name="Na H."/>
            <person name="Barry K."/>
            <person name="Grigoriev I.V."/>
            <person name="Stajich J.E."/>
            <person name="Kennedy P.G."/>
        </authorList>
    </citation>
    <scope>NUCLEOTIDE SEQUENCE</scope>
    <source>
        <strain evidence="1">FC203</strain>
    </source>
</reference>
<dbReference type="RefSeq" id="XP_041234238.1">
    <property type="nucleotide sequence ID" value="XM_041374077.1"/>
</dbReference>